<dbReference type="PROSITE" id="PS50075">
    <property type="entry name" value="CARRIER"/>
    <property type="match status" value="1"/>
</dbReference>
<dbReference type="FunFam" id="3.40.50.12780:FF:000012">
    <property type="entry name" value="Non-ribosomal peptide synthetase"/>
    <property type="match status" value="1"/>
</dbReference>
<comment type="caution">
    <text evidence="7">The sequence shown here is derived from an EMBL/GenBank/DDBJ whole genome shotgun (WGS) entry which is preliminary data.</text>
</comment>
<dbReference type="FunFam" id="3.40.50.980:FF:000001">
    <property type="entry name" value="Non-ribosomal peptide synthetase"/>
    <property type="match status" value="1"/>
</dbReference>
<evidence type="ECO:0000256" key="5">
    <source>
        <dbReference type="ARBA" id="ARBA00023002"/>
    </source>
</evidence>
<dbReference type="SUPFAM" id="SSF52777">
    <property type="entry name" value="CoA-dependent acyltransferases"/>
    <property type="match status" value="2"/>
</dbReference>
<dbReference type="InterPro" id="IPR036736">
    <property type="entry name" value="ACP-like_sf"/>
</dbReference>
<sequence length="1375" mass="152080">ANRLAHRLIALGVRPEAKVGIAVERSVEMVVGLLAILKAGGAYVPLDPEHPEERLAYMIKDSGIELLLTQSHVRGHLPAGEGLCVLELDVLDIPEGPEDDPQVAVHGENLVYVIYTSGSTGRPKGAANRHSALFNRLAWMQDAYRLDALDTVLQKTPFSFDVSVWEFFWPLMVGARLAVAGPGDHRDPARLVELIGRHEVTTLHFVPSMLQAFLVHEGIEACTSVRRIVCSGEALSAEVQNTVFKRLPRARLYNLYGPTEAAIDVTSWSCRDDGRGQVPIGRPISGIQTHVLDAGLNLVPSGVAGELYLGGIGLGRGYQGRAGLSAERFVADPFDEAGGRLYRTGDLVRWNAEGQLEYLGRLDHQVKIRGLRIELGEIEAQLLAQPDVREAVVVAKDGPGGARLVGYVSAVAGQAIEAGELRERLGRQLPDYMVPSAVVVLDALPLNANGKVDRKALPEPGLEGTREYEAPQGEVEEALAKIWAEVLGVERVGRHDNFFELGGHSLLASMLTSRLRSAMGLDMPLRRVFEHPTLQCLATCIEELRSTGSDPMFDSLPLLAMPRGGALPLSPVQQRLWLVERMVSTSNAHLAPAYNMAAAFRLSGPLDLSALQATLNAIVLRHETLRTAFPEDEDGLPMAVIRAATGIDLPVADLSDEPDGLHQNLIDQALAGLASRPFDLACGPLLGAGLLKLGAAQHVLLLSVHHMVFDGWSEAVFVNEFVVIYQALRAGVPPVLRDMEIQYVDYAAWQRRRLEASVQQDAAFWRSYLDGVPVVSSLPSDYARAERASTAGAAVHLEVPGQVAESVRSLARARGTSPFMVLLAAFVALLHRQADARDLVIGTDVAGRNHRLLEDLIGFFVNVVPLRSRWTAGLTFGQWLERIKENCLPALDRQDVPFDQIIDHAKVQRSRGSNPLVQVLFVMQNMPRSRFEIPGLEIEILPAPTTTSKFDLAVFVSEGTDGLHAEWVYATNLYRRETIERASGAWLELLLRAVEAPDAPLDDFISSSIKEFSMMTTPSPQVGKLDKLKRIGHRETAAVPVTRSLIRTSFLAPGREFPLVVEATSADIDPVIWAKEQSDFVETALRKHAAILFRNFGLKTPQEFEAFAEAMEPKLYGSYGDLPKKEGGRSTYRSTPYPERQMILYHNESSHLDRWPRKQWFFCELPSRVGGATPIVDGREMLRRLPVELVEELDRKELLYVRTFVPRLDVSWQDFFKTDSRVEVETRLATSGIEWRWLDEHTLQTRTRCPAVISHPITGERVFFNQVQLHHVSCLEPEVREDLLALVGAQRIPRQVYFGDGTSISDETMAVIGRTYEACAVRFDWRRGDVVMVDNMLAVHARDPYEEPRKIVVAMGDMYDRAMLAAAQPADELEG</sequence>
<organism evidence="7 8">
    <name type="scientific">Thauera phenylacetica B4P</name>
    <dbReference type="NCBI Taxonomy" id="1234382"/>
    <lineage>
        <taxon>Bacteria</taxon>
        <taxon>Pseudomonadati</taxon>
        <taxon>Pseudomonadota</taxon>
        <taxon>Betaproteobacteria</taxon>
        <taxon>Rhodocyclales</taxon>
        <taxon>Zoogloeaceae</taxon>
        <taxon>Thauera</taxon>
    </lineage>
</organism>
<dbReference type="GO" id="GO:0043041">
    <property type="term" value="P:amino acid activation for nonribosomal peptide biosynthetic process"/>
    <property type="evidence" value="ECO:0007669"/>
    <property type="project" value="TreeGrafter"/>
</dbReference>
<dbReference type="InterPro" id="IPR023213">
    <property type="entry name" value="CAT-like_dom_sf"/>
</dbReference>
<dbReference type="InterPro" id="IPR000873">
    <property type="entry name" value="AMP-dep_synth/lig_dom"/>
</dbReference>
<dbReference type="PANTHER" id="PTHR45527">
    <property type="entry name" value="NONRIBOSOMAL PEPTIDE SYNTHETASE"/>
    <property type="match status" value="1"/>
</dbReference>
<dbReference type="InterPro" id="IPR045851">
    <property type="entry name" value="AMP-bd_C_sf"/>
</dbReference>
<comment type="cofactor">
    <cofactor evidence="1">
        <name>pantetheine 4'-phosphate</name>
        <dbReference type="ChEBI" id="CHEBI:47942"/>
    </cofactor>
</comment>
<reference evidence="7 8" key="1">
    <citation type="submission" date="2012-09" db="EMBL/GenBank/DDBJ databases">
        <title>Draft Genome Sequences of 6 Strains from Genus Thauera.</title>
        <authorList>
            <person name="Liu B."/>
            <person name="Shapleigh J.P."/>
            <person name="Frostegard A.H."/>
        </authorList>
    </citation>
    <scope>NUCLEOTIDE SEQUENCE [LARGE SCALE GENOMIC DNA]</scope>
    <source>
        <strain evidence="7 8">B4P</strain>
    </source>
</reference>
<evidence type="ECO:0000256" key="4">
    <source>
        <dbReference type="ARBA" id="ARBA00022553"/>
    </source>
</evidence>
<gene>
    <name evidence="7" type="ORF">C667_17496</name>
</gene>
<dbReference type="Pfam" id="PF00501">
    <property type="entry name" value="AMP-binding"/>
    <property type="match status" value="1"/>
</dbReference>
<dbReference type="GO" id="GO:0044550">
    <property type="term" value="P:secondary metabolite biosynthetic process"/>
    <property type="evidence" value="ECO:0007669"/>
    <property type="project" value="UniProtKB-ARBA"/>
</dbReference>
<dbReference type="EMBL" id="AMXF01000176">
    <property type="protein sequence ID" value="ENO95741.1"/>
    <property type="molecule type" value="Genomic_DNA"/>
</dbReference>
<dbReference type="GO" id="GO:0031177">
    <property type="term" value="F:phosphopantetheine binding"/>
    <property type="evidence" value="ECO:0007669"/>
    <property type="project" value="InterPro"/>
</dbReference>
<dbReference type="InterPro" id="IPR009081">
    <property type="entry name" value="PP-bd_ACP"/>
</dbReference>
<dbReference type="Gene3D" id="3.60.130.10">
    <property type="entry name" value="Clavaminate synthase-like"/>
    <property type="match status" value="1"/>
</dbReference>
<dbReference type="Pfam" id="PF00550">
    <property type="entry name" value="PP-binding"/>
    <property type="match status" value="1"/>
</dbReference>
<dbReference type="SUPFAM" id="SSF51197">
    <property type="entry name" value="Clavaminate synthase-like"/>
    <property type="match status" value="1"/>
</dbReference>
<dbReference type="SUPFAM" id="SSF56801">
    <property type="entry name" value="Acetyl-CoA synthetase-like"/>
    <property type="match status" value="1"/>
</dbReference>
<name>N6YN36_9RHOO</name>
<dbReference type="FunFam" id="3.30.300.30:FF:000010">
    <property type="entry name" value="Enterobactin synthetase component F"/>
    <property type="match status" value="1"/>
</dbReference>
<dbReference type="OrthoDB" id="6297021at2"/>
<dbReference type="Proteomes" id="UP000013047">
    <property type="component" value="Unassembled WGS sequence"/>
</dbReference>
<feature type="non-terminal residue" evidence="7">
    <location>
        <position position="1"/>
    </location>
</feature>
<dbReference type="Gene3D" id="2.30.38.10">
    <property type="entry name" value="Luciferase, Domain 3"/>
    <property type="match status" value="1"/>
</dbReference>
<keyword evidence="5" id="KW-0560">Oxidoreductase</keyword>
<dbReference type="InterPro" id="IPR042098">
    <property type="entry name" value="TauD-like_sf"/>
</dbReference>
<dbReference type="InterPro" id="IPR003819">
    <property type="entry name" value="TauD/TfdA-like"/>
</dbReference>
<dbReference type="InterPro" id="IPR020845">
    <property type="entry name" value="AMP-binding_CS"/>
</dbReference>
<evidence type="ECO:0000256" key="3">
    <source>
        <dbReference type="ARBA" id="ARBA00022450"/>
    </source>
</evidence>
<dbReference type="NCBIfam" id="TIGR01733">
    <property type="entry name" value="AA-adenyl-dom"/>
    <property type="match status" value="1"/>
</dbReference>
<dbReference type="GO" id="GO:0005829">
    <property type="term" value="C:cytosol"/>
    <property type="evidence" value="ECO:0007669"/>
    <property type="project" value="TreeGrafter"/>
</dbReference>
<keyword evidence="8" id="KW-1185">Reference proteome</keyword>
<dbReference type="Gene3D" id="3.30.559.30">
    <property type="entry name" value="Nonribosomal peptide synthetase, condensation domain"/>
    <property type="match status" value="1"/>
</dbReference>
<dbReference type="CDD" id="cd19531">
    <property type="entry name" value="LCL_NRPS-like"/>
    <property type="match status" value="1"/>
</dbReference>
<dbReference type="InterPro" id="IPR020806">
    <property type="entry name" value="PKS_PP-bd"/>
</dbReference>
<proteinExistence type="inferred from homology"/>
<dbReference type="Gene3D" id="1.10.1200.10">
    <property type="entry name" value="ACP-like"/>
    <property type="match status" value="1"/>
</dbReference>
<evidence type="ECO:0000256" key="2">
    <source>
        <dbReference type="ARBA" id="ARBA00006432"/>
    </source>
</evidence>
<dbReference type="SMART" id="SM00823">
    <property type="entry name" value="PKS_PP"/>
    <property type="match status" value="1"/>
</dbReference>
<evidence type="ECO:0000313" key="7">
    <source>
        <dbReference type="EMBL" id="ENO95741.1"/>
    </source>
</evidence>
<dbReference type="FunFam" id="1.10.1200.10:FF:000005">
    <property type="entry name" value="Nonribosomal peptide synthetase 1"/>
    <property type="match status" value="1"/>
</dbReference>
<protein>
    <submittedName>
        <fullName evidence="7">Amino acid adenylation domain-containing protein</fullName>
    </submittedName>
</protein>
<keyword evidence="3" id="KW-0596">Phosphopantetheine</keyword>
<dbReference type="Gene3D" id="3.30.300.30">
    <property type="match status" value="1"/>
</dbReference>
<dbReference type="Pfam" id="PF02668">
    <property type="entry name" value="TauD"/>
    <property type="match status" value="1"/>
</dbReference>
<feature type="domain" description="Carrier" evidence="6">
    <location>
        <begin position="470"/>
        <end position="545"/>
    </location>
</feature>
<evidence type="ECO:0000256" key="1">
    <source>
        <dbReference type="ARBA" id="ARBA00001957"/>
    </source>
</evidence>
<dbReference type="FunFam" id="3.40.50.980:FF:000002">
    <property type="entry name" value="Enterobactin synthetase component F"/>
    <property type="match status" value="1"/>
</dbReference>
<dbReference type="Gene3D" id="3.30.559.10">
    <property type="entry name" value="Chloramphenicol acetyltransferase-like domain"/>
    <property type="match status" value="1"/>
</dbReference>
<dbReference type="PROSITE" id="PS00455">
    <property type="entry name" value="AMP_BINDING"/>
    <property type="match status" value="1"/>
</dbReference>
<dbReference type="Pfam" id="PF00668">
    <property type="entry name" value="Condensation"/>
    <property type="match status" value="1"/>
</dbReference>
<evidence type="ECO:0000313" key="8">
    <source>
        <dbReference type="Proteomes" id="UP000013047"/>
    </source>
</evidence>
<comment type="similarity">
    <text evidence="2">Belongs to the ATP-dependent AMP-binding enzyme family.</text>
</comment>
<dbReference type="CDD" id="cd17646">
    <property type="entry name" value="A_NRPS_AB3403-like"/>
    <property type="match status" value="1"/>
</dbReference>
<dbReference type="Pfam" id="PF13193">
    <property type="entry name" value="AMP-binding_C"/>
    <property type="match status" value="1"/>
</dbReference>
<dbReference type="InterPro" id="IPR010071">
    <property type="entry name" value="AA_adenyl_dom"/>
</dbReference>
<evidence type="ECO:0000259" key="6">
    <source>
        <dbReference type="PROSITE" id="PS50075"/>
    </source>
</evidence>
<keyword evidence="4" id="KW-0597">Phosphoprotein</keyword>
<dbReference type="InterPro" id="IPR001242">
    <property type="entry name" value="Condensation_dom"/>
</dbReference>
<dbReference type="GO" id="GO:0016706">
    <property type="term" value="F:2-oxoglutarate-dependent dioxygenase activity"/>
    <property type="evidence" value="ECO:0007669"/>
    <property type="project" value="UniProtKB-ARBA"/>
</dbReference>
<accession>N6YN36</accession>
<dbReference type="InterPro" id="IPR025110">
    <property type="entry name" value="AMP-bd_C"/>
</dbReference>
<dbReference type="Gene3D" id="3.40.50.980">
    <property type="match status" value="2"/>
</dbReference>
<dbReference type="PANTHER" id="PTHR45527:SF1">
    <property type="entry name" value="FATTY ACID SYNTHASE"/>
    <property type="match status" value="1"/>
</dbReference>
<dbReference type="SUPFAM" id="SSF47336">
    <property type="entry name" value="ACP-like"/>
    <property type="match status" value="1"/>
</dbReference>